<gene>
    <name evidence="12" type="primary">cysS</name>
    <name evidence="14" type="ORF">JOE66_001106</name>
</gene>
<feature type="binding site" evidence="12">
    <location>
        <position position="239"/>
    </location>
    <ligand>
        <name>Zn(2+)</name>
        <dbReference type="ChEBI" id="CHEBI:29105"/>
    </ligand>
</feature>
<dbReference type="SMART" id="SM00840">
    <property type="entry name" value="DALR_2"/>
    <property type="match status" value="1"/>
</dbReference>
<keyword evidence="6 12" id="KW-0547">Nucleotide-binding</keyword>
<reference evidence="14 15" key="1">
    <citation type="submission" date="2021-01" db="EMBL/GenBank/DDBJ databases">
        <title>Sequencing the genomes of 1000 actinobacteria strains.</title>
        <authorList>
            <person name="Klenk H.-P."/>
        </authorList>
    </citation>
    <scope>NUCLEOTIDE SEQUENCE [LARGE SCALE GENOMIC DNA]</scope>
    <source>
        <strain evidence="14 15">DSM 13057</strain>
    </source>
</reference>
<comment type="subcellular location">
    <subcellularLocation>
        <location evidence="12">Cytoplasm</location>
    </subcellularLocation>
</comment>
<feature type="short sequence motif" description="'HIGH' region" evidence="12">
    <location>
        <begin position="31"/>
        <end position="41"/>
    </location>
</feature>
<dbReference type="Gene3D" id="3.40.50.620">
    <property type="entry name" value="HUPs"/>
    <property type="match status" value="1"/>
</dbReference>
<dbReference type="Gene3D" id="1.20.120.1910">
    <property type="entry name" value="Cysteine-tRNA ligase, C-terminal anti-codon recognition domain"/>
    <property type="match status" value="1"/>
</dbReference>
<keyword evidence="9 12" id="KW-0648">Protein biosynthesis</keyword>
<evidence type="ECO:0000313" key="15">
    <source>
        <dbReference type="Proteomes" id="UP000776164"/>
    </source>
</evidence>
<dbReference type="InterPro" id="IPR056411">
    <property type="entry name" value="CysS_C"/>
</dbReference>
<evidence type="ECO:0000256" key="12">
    <source>
        <dbReference type="HAMAP-Rule" id="MF_00041"/>
    </source>
</evidence>
<evidence type="ECO:0000256" key="7">
    <source>
        <dbReference type="ARBA" id="ARBA00022833"/>
    </source>
</evidence>
<accession>A0ABS2L330</accession>
<dbReference type="InterPro" id="IPR009080">
    <property type="entry name" value="tRNAsynth_Ia_anticodon-bd"/>
</dbReference>
<feature type="binding site" evidence="12">
    <location>
        <position position="273"/>
    </location>
    <ligand>
        <name>ATP</name>
        <dbReference type="ChEBI" id="CHEBI:30616"/>
    </ligand>
</feature>
<keyword evidence="7 12" id="KW-0862">Zinc</keyword>
<keyword evidence="4 12" id="KW-0436">Ligase</keyword>
<dbReference type="InterPro" id="IPR024909">
    <property type="entry name" value="Cys-tRNA/MSH_ligase"/>
</dbReference>
<evidence type="ECO:0000256" key="3">
    <source>
        <dbReference type="ARBA" id="ARBA00022490"/>
    </source>
</evidence>
<comment type="caution">
    <text evidence="14">The sequence shown here is derived from an EMBL/GenBank/DDBJ whole genome shotgun (WGS) entry which is preliminary data.</text>
</comment>
<sequence>MTLRLYDTKLASLVDFVPLVPGRVGVYVCGPTVQSSPHIGHLRSALAYDQLRRWFSYSGFDVTFIRNVTDIDDKILVNAAASGEQWWALAYRTELEFTAAYQAIGVLPPTYEPRATASISEMIAIIERLVDARHAYAAEDGSGDVYFDTVSWPEYGELTHQKPGDMAAATDSDPRGKRDIRDFALWKGHKEGEPLSASWSSPWGEGRPGWHIECSAMSTRYLGPQFDIHGGGLDLRFPHHENELAQSRAAGDGFANYWLHNGLVSVTGQKMSKSLGNSVFAAELLGQAKPLVIRYYLGAAHYRSTLEFHDGALAEAEAALGRIEGFLDRAVRRLEGTRFASSTVEVVPDAFREAMNDDLSVPQALGVLHETVRTGNQALDSEDFGEAARLLGQVFAMTSVLGINPLDEMWETGTEGSTGTALASLVERLLEDRETARKARDFTTADRIRDELGQAGITIEDTQAGAHWSFDG</sequence>
<evidence type="ECO:0000259" key="13">
    <source>
        <dbReference type="SMART" id="SM00840"/>
    </source>
</evidence>
<evidence type="ECO:0000256" key="2">
    <source>
        <dbReference type="ARBA" id="ARBA00011245"/>
    </source>
</evidence>
<evidence type="ECO:0000313" key="14">
    <source>
        <dbReference type="EMBL" id="MBM7471472.1"/>
    </source>
</evidence>
<dbReference type="RefSeq" id="WP_205107492.1">
    <property type="nucleotide sequence ID" value="NZ_BAAAHT010000013.1"/>
</dbReference>
<feature type="binding site" evidence="12">
    <location>
        <position position="243"/>
    </location>
    <ligand>
        <name>Zn(2+)</name>
        <dbReference type="ChEBI" id="CHEBI:29105"/>
    </ligand>
</feature>
<evidence type="ECO:0000256" key="1">
    <source>
        <dbReference type="ARBA" id="ARBA00005594"/>
    </source>
</evidence>
<dbReference type="PRINTS" id="PR00983">
    <property type="entry name" value="TRNASYNTHCYS"/>
</dbReference>
<dbReference type="Pfam" id="PF09190">
    <property type="entry name" value="DALR_2"/>
    <property type="match status" value="1"/>
</dbReference>
<evidence type="ECO:0000256" key="4">
    <source>
        <dbReference type="ARBA" id="ARBA00022598"/>
    </source>
</evidence>
<proteinExistence type="inferred from homology"/>
<dbReference type="Proteomes" id="UP000776164">
    <property type="component" value="Unassembled WGS sequence"/>
</dbReference>
<feature type="binding site" evidence="12">
    <location>
        <position position="214"/>
    </location>
    <ligand>
        <name>Zn(2+)</name>
        <dbReference type="ChEBI" id="CHEBI:29105"/>
    </ligand>
</feature>
<evidence type="ECO:0000256" key="5">
    <source>
        <dbReference type="ARBA" id="ARBA00022723"/>
    </source>
</evidence>
<protein>
    <recommendedName>
        <fullName evidence="12">Cysteine--tRNA ligase</fullName>
        <ecNumber evidence="12">6.1.1.16</ecNumber>
    </recommendedName>
    <alternativeName>
        <fullName evidence="12">Cysteinyl-tRNA synthetase</fullName>
        <shortName evidence="12">CysRS</shortName>
    </alternativeName>
</protein>
<name>A0ABS2L330_9MICO</name>
<evidence type="ECO:0000256" key="10">
    <source>
        <dbReference type="ARBA" id="ARBA00023146"/>
    </source>
</evidence>
<keyword evidence="3 12" id="KW-0963">Cytoplasm</keyword>
<dbReference type="InterPro" id="IPR032678">
    <property type="entry name" value="tRNA-synt_1_cat_dom"/>
</dbReference>
<evidence type="ECO:0000256" key="6">
    <source>
        <dbReference type="ARBA" id="ARBA00022741"/>
    </source>
</evidence>
<dbReference type="NCBIfam" id="TIGR00435">
    <property type="entry name" value="cysS"/>
    <property type="match status" value="1"/>
</dbReference>
<evidence type="ECO:0000256" key="8">
    <source>
        <dbReference type="ARBA" id="ARBA00022840"/>
    </source>
</evidence>
<feature type="domain" description="Cysteinyl-tRNA synthetase class Ia DALR" evidence="13">
    <location>
        <begin position="350"/>
        <end position="409"/>
    </location>
</feature>
<dbReference type="InterPro" id="IPR014729">
    <property type="entry name" value="Rossmann-like_a/b/a_fold"/>
</dbReference>
<keyword evidence="10 12" id="KW-0030">Aminoacyl-tRNA synthetase</keyword>
<comment type="cofactor">
    <cofactor evidence="12">
        <name>Zn(2+)</name>
        <dbReference type="ChEBI" id="CHEBI:29105"/>
    </cofactor>
    <text evidence="12">Binds 1 zinc ion per subunit.</text>
</comment>
<comment type="subunit">
    <text evidence="2 12">Monomer.</text>
</comment>
<dbReference type="EC" id="6.1.1.16" evidence="12"/>
<dbReference type="PANTHER" id="PTHR10890">
    <property type="entry name" value="CYSTEINYL-TRNA SYNTHETASE"/>
    <property type="match status" value="1"/>
</dbReference>
<dbReference type="Pfam" id="PF01406">
    <property type="entry name" value="tRNA-synt_1e"/>
    <property type="match status" value="1"/>
</dbReference>
<dbReference type="SUPFAM" id="SSF47323">
    <property type="entry name" value="Anticodon-binding domain of a subclass of class I aminoacyl-tRNA synthetases"/>
    <property type="match status" value="1"/>
</dbReference>
<dbReference type="EMBL" id="JAFBBU010000001">
    <property type="protein sequence ID" value="MBM7471472.1"/>
    <property type="molecule type" value="Genomic_DNA"/>
</dbReference>
<dbReference type="InterPro" id="IPR015273">
    <property type="entry name" value="Cys-tRNA-synt_Ia_DALR"/>
</dbReference>
<feature type="short sequence motif" description="'KMSKS' region" evidence="12">
    <location>
        <begin position="270"/>
        <end position="274"/>
    </location>
</feature>
<feature type="binding site" evidence="12">
    <location>
        <position position="29"/>
    </location>
    <ligand>
        <name>Zn(2+)</name>
        <dbReference type="ChEBI" id="CHEBI:29105"/>
    </ligand>
</feature>
<keyword evidence="8 12" id="KW-0067">ATP-binding</keyword>
<dbReference type="InterPro" id="IPR015803">
    <property type="entry name" value="Cys-tRNA-ligase"/>
</dbReference>
<dbReference type="GO" id="GO:0004817">
    <property type="term" value="F:cysteine-tRNA ligase activity"/>
    <property type="evidence" value="ECO:0007669"/>
    <property type="project" value="UniProtKB-EC"/>
</dbReference>
<keyword evidence="15" id="KW-1185">Reference proteome</keyword>
<dbReference type="HAMAP" id="MF_00041">
    <property type="entry name" value="Cys_tRNA_synth"/>
    <property type="match status" value="1"/>
</dbReference>
<comment type="similarity">
    <text evidence="1 12">Belongs to the class-I aminoacyl-tRNA synthetase family.</text>
</comment>
<dbReference type="PANTHER" id="PTHR10890:SF30">
    <property type="entry name" value="CYSTEINE--TRNA LIGASE"/>
    <property type="match status" value="1"/>
</dbReference>
<dbReference type="CDD" id="cd00672">
    <property type="entry name" value="CysRS_core"/>
    <property type="match status" value="1"/>
</dbReference>
<evidence type="ECO:0000256" key="11">
    <source>
        <dbReference type="ARBA" id="ARBA00047398"/>
    </source>
</evidence>
<organism evidence="14 15">
    <name type="scientific">Subtercola frigoramans</name>
    <dbReference type="NCBI Taxonomy" id="120298"/>
    <lineage>
        <taxon>Bacteria</taxon>
        <taxon>Bacillati</taxon>
        <taxon>Actinomycetota</taxon>
        <taxon>Actinomycetes</taxon>
        <taxon>Micrococcales</taxon>
        <taxon>Microbacteriaceae</taxon>
        <taxon>Subtercola</taxon>
    </lineage>
</organism>
<comment type="catalytic activity">
    <reaction evidence="11 12">
        <text>tRNA(Cys) + L-cysteine + ATP = L-cysteinyl-tRNA(Cys) + AMP + diphosphate</text>
        <dbReference type="Rhea" id="RHEA:17773"/>
        <dbReference type="Rhea" id="RHEA-COMP:9661"/>
        <dbReference type="Rhea" id="RHEA-COMP:9679"/>
        <dbReference type="ChEBI" id="CHEBI:30616"/>
        <dbReference type="ChEBI" id="CHEBI:33019"/>
        <dbReference type="ChEBI" id="CHEBI:35235"/>
        <dbReference type="ChEBI" id="CHEBI:78442"/>
        <dbReference type="ChEBI" id="CHEBI:78517"/>
        <dbReference type="ChEBI" id="CHEBI:456215"/>
        <dbReference type="EC" id="6.1.1.16"/>
    </reaction>
</comment>
<dbReference type="Pfam" id="PF23493">
    <property type="entry name" value="CysS_C"/>
    <property type="match status" value="1"/>
</dbReference>
<evidence type="ECO:0000256" key="9">
    <source>
        <dbReference type="ARBA" id="ARBA00022917"/>
    </source>
</evidence>
<dbReference type="SUPFAM" id="SSF52374">
    <property type="entry name" value="Nucleotidylyl transferase"/>
    <property type="match status" value="1"/>
</dbReference>
<keyword evidence="5 12" id="KW-0479">Metal-binding</keyword>